<dbReference type="Gene3D" id="2.60.40.1180">
    <property type="entry name" value="Golgi alpha-mannosidase II"/>
    <property type="match status" value="1"/>
</dbReference>
<dbReference type="PANTHER" id="PTHR43863:SF2">
    <property type="entry name" value="MALTASE-GLUCOAMYLASE"/>
    <property type="match status" value="1"/>
</dbReference>
<dbReference type="InterPro" id="IPR011013">
    <property type="entry name" value="Gal_mutarotase_sf_dom"/>
</dbReference>
<evidence type="ECO:0000259" key="4">
    <source>
        <dbReference type="Pfam" id="PF13802"/>
    </source>
</evidence>
<dbReference type="Pfam" id="PF13802">
    <property type="entry name" value="Gal_mutarotas_2"/>
    <property type="match status" value="1"/>
</dbReference>
<dbReference type="CDD" id="cd06591">
    <property type="entry name" value="GH31_xylosidase_XylS"/>
    <property type="match status" value="1"/>
</dbReference>
<evidence type="ECO:0000313" key="6">
    <source>
        <dbReference type="EMBL" id="CDP37548.1"/>
    </source>
</evidence>
<dbReference type="SUPFAM" id="SSF51445">
    <property type="entry name" value="(Trans)glycosidases"/>
    <property type="match status" value="1"/>
</dbReference>
<dbReference type="GO" id="GO:0030246">
    <property type="term" value="F:carbohydrate binding"/>
    <property type="evidence" value="ECO:0007669"/>
    <property type="project" value="InterPro"/>
</dbReference>
<dbReference type="Pfam" id="PF01055">
    <property type="entry name" value="Glyco_hydro_31_2nd"/>
    <property type="match status" value="1"/>
</dbReference>
<accession>A0A060T9A6</accession>
<dbReference type="EMBL" id="HG937694">
    <property type="protein sequence ID" value="CDP37548.1"/>
    <property type="molecule type" value="Genomic_DNA"/>
</dbReference>
<reference evidence="6" key="1">
    <citation type="submission" date="2014-02" db="EMBL/GenBank/DDBJ databases">
        <authorList>
            <person name="Genoscope - CEA"/>
        </authorList>
    </citation>
    <scope>NUCLEOTIDE SEQUENCE</scope>
    <source>
        <strain evidence="6">LS3</strain>
    </source>
</reference>
<dbReference type="EC" id="3.2.1.20" evidence="6"/>
<dbReference type="SUPFAM" id="SSF51011">
    <property type="entry name" value="Glycosyl hydrolase domain"/>
    <property type="match status" value="1"/>
</dbReference>
<proteinExistence type="inferred from homology"/>
<reference evidence="6" key="2">
    <citation type="submission" date="2014-06" db="EMBL/GenBank/DDBJ databases">
        <title>The complete genome of Blastobotrys (Arxula) adeninivorans LS3 - a yeast of biotechnological interest.</title>
        <authorList>
            <person name="Kunze G."/>
            <person name="Gaillardin C."/>
            <person name="Czernicka M."/>
            <person name="Durrens P."/>
            <person name="Martin T."/>
            <person name="Boer E."/>
            <person name="Gabaldon T."/>
            <person name="Cruz J."/>
            <person name="Talla E."/>
            <person name="Marck C."/>
            <person name="Goffeau A."/>
            <person name="Barbe V."/>
            <person name="Baret P."/>
            <person name="Baronian K."/>
            <person name="Beier S."/>
            <person name="Bleykasten C."/>
            <person name="Bode R."/>
            <person name="Casaregola S."/>
            <person name="Despons L."/>
            <person name="Fairhead C."/>
            <person name="Giersberg M."/>
            <person name="Gierski P."/>
            <person name="Hahnel U."/>
            <person name="Hartmann A."/>
            <person name="Jankowska D."/>
            <person name="Jubin C."/>
            <person name="Jung P."/>
            <person name="Lafontaine I."/>
            <person name="Leh-Louis V."/>
            <person name="Lemaire M."/>
            <person name="Marcet-Houben M."/>
            <person name="Mascher M."/>
            <person name="Morel G."/>
            <person name="Richard G.-F."/>
            <person name="Riechen J."/>
            <person name="Sacerdot C."/>
            <person name="Sarkar A."/>
            <person name="Savel G."/>
            <person name="Schacherer J."/>
            <person name="Sherman D."/>
            <person name="Straub M.-L."/>
            <person name="Stein N."/>
            <person name="Thierry A."/>
            <person name="Trautwein-Schult A."/>
            <person name="Westhof E."/>
            <person name="Worch S."/>
            <person name="Dujon B."/>
            <person name="Souciet J.-L."/>
            <person name="Wincker P."/>
            <person name="Scholz U."/>
            <person name="Neuveglise N."/>
        </authorList>
    </citation>
    <scope>NUCLEOTIDE SEQUENCE</scope>
    <source>
        <strain evidence="6">LS3</strain>
    </source>
</reference>
<feature type="domain" description="Glycoside hydrolase family 31 N-terminal" evidence="4">
    <location>
        <begin position="18"/>
        <end position="187"/>
    </location>
</feature>
<dbReference type="InterPro" id="IPR051816">
    <property type="entry name" value="Glycosyl_Hydrolase_31"/>
</dbReference>
<dbReference type="Gene3D" id="3.20.20.80">
    <property type="entry name" value="Glycosidases"/>
    <property type="match status" value="1"/>
</dbReference>
<evidence type="ECO:0000256" key="1">
    <source>
        <dbReference type="ARBA" id="ARBA00007806"/>
    </source>
</evidence>
<evidence type="ECO:0000259" key="3">
    <source>
        <dbReference type="Pfam" id="PF01055"/>
    </source>
</evidence>
<dbReference type="InterPro" id="IPR025887">
    <property type="entry name" value="Glyco_hydro_31_N_dom"/>
</dbReference>
<dbReference type="InterPro" id="IPR048395">
    <property type="entry name" value="Glyco_hydro_31_C"/>
</dbReference>
<organism evidence="6">
    <name type="scientific">Blastobotrys adeninivorans</name>
    <name type="common">Yeast</name>
    <name type="synonym">Arxula adeninivorans</name>
    <dbReference type="NCBI Taxonomy" id="409370"/>
    <lineage>
        <taxon>Eukaryota</taxon>
        <taxon>Fungi</taxon>
        <taxon>Dikarya</taxon>
        <taxon>Ascomycota</taxon>
        <taxon>Saccharomycotina</taxon>
        <taxon>Dipodascomycetes</taxon>
        <taxon>Dipodascales</taxon>
        <taxon>Trichomonascaceae</taxon>
        <taxon>Blastobotrys</taxon>
    </lineage>
</organism>
<dbReference type="InterPro" id="IPR013780">
    <property type="entry name" value="Glyco_hydro_b"/>
</dbReference>
<protein>
    <submittedName>
        <fullName evidence="6">ARAD1D13992p</fullName>
        <ecNumber evidence="6">3.2.1.20</ecNumber>
    </submittedName>
</protein>
<dbReference type="GO" id="GO:0004558">
    <property type="term" value="F:alpha-1,4-glucosidase activity"/>
    <property type="evidence" value="ECO:0007669"/>
    <property type="project" value="UniProtKB-EC"/>
</dbReference>
<dbReference type="Pfam" id="PF21365">
    <property type="entry name" value="Glyco_hydro_31_3rd"/>
    <property type="match status" value="1"/>
</dbReference>
<keyword evidence="2 6" id="KW-0326">Glycosidase</keyword>
<dbReference type="GO" id="GO:0005975">
    <property type="term" value="P:carbohydrate metabolic process"/>
    <property type="evidence" value="ECO:0007669"/>
    <property type="project" value="InterPro"/>
</dbReference>
<comment type="similarity">
    <text evidence="1 2">Belongs to the glycosyl hydrolase 31 family.</text>
</comment>
<dbReference type="SUPFAM" id="SSF74650">
    <property type="entry name" value="Galactose mutarotase-like"/>
    <property type="match status" value="1"/>
</dbReference>
<dbReference type="InterPro" id="IPR000322">
    <property type="entry name" value="Glyco_hydro_31_TIM"/>
</dbReference>
<dbReference type="AlphaFoldDB" id="A0A060T9A6"/>
<dbReference type="InterPro" id="IPR017853">
    <property type="entry name" value="GH"/>
</dbReference>
<evidence type="ECO:0000259" key="5">
    <source>
        <dbReference type="Pfam" id="PF21365"/>
    </source>
</evidence>
<dbReference type="PhylomeDB" id="A0A060T9A6"/>
<sequence>MLTQEKNKLVFFENGQTLWIEPHGDNALRVRATMLNKMPDTNWALTESVKSSAKITVDEEKGATIVNGKIKAHVTPVGKITMYDTSTGKLLLEEYMRNRKDVRDPKCSALEVEAREFKTHLSTDSYKLTARFESLDRNEKIYGMGQYQQENLDLKGLDIEMANRNSQATVPFAVSSLGYGLLWNNPAIGRAVFGKNIMSFEAWSTKALDYWVVAGSTPAEILEAYGKVVGTAPMMPEYGLGFWQCKLRYETQEELLNVAREYKKRNLPIDVIVVDFFHWPLQGDWRFDPKYWPDPKAMVKELKDMGIELMVSIWPTVDRRSENFQEMVRKGLLCRADRGIRYTHDFEGITIHADFTNPEARKYVWEKAKKNYHDLGIKVFWLDEAEPEFSAYDYDNYSYDLGPVAAIGNFYPRDYARCFYEGQEAAGQKQIVNLLRCAWAGSQKYGALVWSGDIASSWGVFRSQLSAGLNMGMAGIPWWTTDIGGFHGGDIKDPKFHELLVRWFQWGAFCPVMRLHGDREPHDYTRDIPAPSGGDNEVWTYGEEVYEICKKYMLLREKLRDYTRGLMKAAHEKGSPVMRPCFFDFPNDETAWEVEDQYMYGPKYLCAPVFEAGQKERKVYLPKGTVWQEIDKDEKIEGGQYVTVACPLEYMPVFVNTKA</sequence>
<dbReference type="PANTHER" id="PTHR43863">
    <property type="entry name" value="HYDROLASE, PUTATIVE (AFU_ORTHOLOGUE AFUA_1G03140)-RELATED"/>
    <property type="match status" value="1"/>
</dbReference>
<feature type="domain" description="Glycoside hydrolase family 31 TIM barrel" evidence="3">
    <location>
        <begin position="233"/>
        <end position="562"/>
    </location>
</feature>
<name>A0A060T9A6_BLAAD</name>
<feature type="domain" description="Glycosyl hydrolase family 31 C-terminal" evidence="5">
    <location>
        <begin position="574"/>
        <end position="656"/>
    </location>
</feature>
<gene>
    <name evidence="6" type="ORF">GNLVRS02_ARAD1D13992g</name>
</gene>
<dbReference type="Gene3D" id="2.60.40.1760">
    <property type="entry name" value="glycosyl hydrolase (family 31)"/>
    <property type="match status" value="1"/>
</dbReference>
<dbReference type="CDD" id="cd14752">
    <property type="entry name" value="GH31_N"/>
    <property type="match status" value="1"/>
</dbReference>
<keyword evidence="2 6" id="KW-0378">Hydrolase</keyword>
<evidence type="ECO:0000256" key="2">
    <source>
        <dbReference type="RuleBase" id="RU361185"/>
    </source>
</evidence>